<dbReference type="OrthoDB" id="8063979at2759"/>
<reference evidence="2 3" key="1">
    <citation type="journal article" date="2020" name="Cell">
        <title>Large-Scale Comparative Analyses of Tick Genomes Elucidate Their Genetic Diversity and Vector Capacities.</title>
        <authorList>
            <consortium name="Tick Genome and Microbiome Consortium (TIGMIC)"/>
            <person name="Jia N."/>
            <person name="Wang J."/>
            <person name="Shi W."/>
            <person name="Du L."/>
            <person name="Sun Y."/>
            <person name="Zhan W."/>
            <person name="Jiang J.F."/>
            <person name="Wang Q."/>
            <person name="Zhang B."/>
            <person name="Ji P."/>
            <person name="Bell-Sakyi L."/>
            <person name="Cui X.M."/>
            <person name="Yuan T.T."/>
            <person name="Jiang B.G."/>
            <person name="Yang W.F."/>
            <person name="Lam T.T."/>
            <person name="Chang Q.C."/>
            <person name="Ding S.J."/>
            <person name="Wang X.J."/>
            <person name="Zhu J.G."/>
            <person name="Ruan X.D."/>
            <person name="Zhao L."/>
            <person name="Wei J.T."/>
            <person name="Ye R.Z."/>
            <person name="Que T.C."/>
            <person name="Du C.H."/>
            <person name="Zhou Y.H."/>
            <person name="Cheng J.X."/>
            <person name="Dai P.F."/>
            <person name="Guo W.B."/>
            <person name="Han X.H."/>
            <person name="Huang E.J."/>
            <person name="Li L.F."/>
            <person name="Wei W."/>
            <person name="Gao Y.C."/>
            <person name="Liu J.Z."/>
            <person name="Shao H.Z."/>
            <person name="Wang X."/>
            <person name="Wang C.C."/>
            <person name="Yang T.C."/>
            <person name="Huo Q.B."/>
            <person name="Li W."/>
            <person name="Chen H.Y."/>
            <person name="Chen S.E."/>
            <person name="Zhou L.G."/>
            <person name="Ni X.B."/>
            <person name="Tian J.H."/>
            <person name="Sheng Y."/>
            <person name="Liu T."/>
            <person name="Pan Y.S."/>
            <person name="Xia L.Y."/>
            <person name="Li J."/>
            <person name="Zhao F."/>
            <person name="Cao W.C."/>
        </authorList>
    </citation>
    <scope>NUCLEOTIDE SEQUENCE [LARGE SCALE GENOMIC DNA]</scope>
    <source>
        <strain evidence="2">HaeL-2018</strain>
    </source>
</reference>
<dbReference type="Pfam" id="PF00078">
    <property type="entry name" value="RVT_1"/>
    <property type="match status" value="1"/>
</dbReference>
<sequence length="165" mass="18858">MLPSKMLGLRKNLSTQEALLRIHEEIHKESRVVQLKAILAIQLKSQFHHIDYDAMLESLGSTNCECRMYGYVRNFLQDRQVTLGIRDHLSAPFSHPQRGIPQGSVFSPSVFILPMLIVHSKNSRFLTKFSLYADNIILYITKRSPGHIQETVLLALKEVDGHHPT</sequence>
<proteinExistence type="predicted"/>
<dbReference type="AlphaFoldDB" id="A0A9J6FX28"/>
<evidence type="ECO:0000313" key="2">
    <source>
        <dbReference type="EMBL" id="KAH9367794.1"/>
    </source>
</evidence>
<name>A0A9J6FX28_HAELO</name>
<dbReference type="VEuPathDB" id="VectorBase:HLOH_059861"/>
<evidence type="ECO:0000313" key="3">
    <source>
        <dbReference type="Proteomes" id="UP000821853"/>
    </source>
</evidence>
<dbReference type="Proteomes" id="UP000821853">
    <property type="component" value="Chromosome 2"/>
</dbReference>
<organism evidence="2 3">
    <name type="scientific">Haemaphysalis longicornis</name>
    <name type="common">Bush tick</name>
    <dbReference type="NCBI Taxonomy" id="44386"/>
    <lineage>
        <taxon>Eukaryota</taxon>
        <taxon>Metazoa</taxon>
        <taxon>Ecdysozoa</taxon>
        <taxon>Arthropoda</taxon>
        <taxon>Chelicerata</taxon>
        <taxon>Arachnida</taxon>
        <taxon>Acari</taxon>
        <taxon>Parasitiformes</taxon>
        <taxon>Ixodida</taxon>
        <taxon>Ixodoidea</taxon>
        <taxon>Ixodidae</taxon>
        <taxon>Haemaphysalinae</taxon>
        <taxon>Haemaphysalis</taxon>
    </lineage>
</organism>
<dbReference type="EMBL" id="JABSTR010000004">
    <property type="protein sequence ID" value="KAH9367794.1"/>
    <property type="molecule type" value="Genomic_DNA"/>
</dbReference>
<dbReference type="InterPro" id="IPR000477">
    <property type="entry name" value="RT_dom"/>
</dbReference>
<evidence type="ECO:0000259" key="1">
    <source>
        <dbReference type="PROSITE" id="PS50878"/>
    </source>
</evidence>
<comment type="caution">
    <text evidence="2">The sequence shown here is derived from an EMBL/GenBank/DDBJ whole genome shotgun (WGS) entry which is preliminary data.</text>
</comment>
<accession>A0A9J6FX28</accession>
<feature type="domain" description="Reverse transcriptase" evidence="1">
    <location>
        <begin position="1"/>
        <end position="165"/>
    </location>
</feature>
<gene>
    <name evidence="2" type="ORF">HPB48_004442</name>
</gene>
<protein>
    <recommendedName>
        <fullName evidence="1">Reverse transcriptase domain-containing protein</fullName>
    </recommendedName>
</protein>
<keyword evidence="3" id="KW-1185">Reference proteome</keyword>
<dbReference type="PROSITE" id="PS50878">
    <property type="entry name" value="RT_POL"/>
    <property type="match status" value="1"/>
</dbReference>